<keyword evidence="3" id="KW-1185">Reference proteome</keyword>
<accession>A0A0B7FBI4</accession>
<evidence type="ECO:0000256" key="1">
    <source>
        <dbReference type="SAM" id="MobiDB-lite"/>
    </source>
</evidence>
<proteinExistence type="predicted"/>
<gene>
    <name evidence="2" type="ORF">RSOLAG1IB_06403</name>
</gene>
<sequence>MNNIDKIVNEPNPIPRMSSSREDAQSDDPILPGFNDVDFIDNDDKKSSGCGGCRCMDTSCDGYSGFQTILACCLAVPLAFVACFSCC</sequence>
<evidence type="ECO:0000313" key="3">
    <source>
        <dbReference type="Proteomes" id="UP000059188"/>
    </source>
</evidence>
<dbReference type="EMBL" id="LN679112">
    <property type="protein sequence ID" value="CEL53548.1"/>
    <property type="molecule type" value="Genomic_DNA"/>
</dbReference>
<dbReference type="AlphaFoldDB" id="A0A0B7FBI4"/>
<organism evidence="2 3">
    <name type="scientific">Thanatephorus cucumeris (strain AG1-IB / isolate 7/3/14)</name>
    <name type="common">Lettuce bottom rot fungus</name>
    <name type="synonym">Rhizoctonia solani</name>
    <dbReference type="NCBI Taxonomy" id="1108050"/>
    <lineage>
        <taxon>Eukaryota</taxon>
        <taxon>Fungi</taxon>
        <taxon>Dikarya</taxon>
        <taxon>Basidiomycota</taxon>
        <taxon>Agaricomycotina</taxon>
        <taxon>Agaricomycetes</taxon>
        <taxon>Cantharellales</taxon>
        <taxon>Ceratobasidiaceae</taxon>
        <taxon>Rhizoctonia</taxon>
        <taxon>Rhizoctonia solani AG-1</taxon>
    </lineage>
</organism>
<dbReference type="OrthoDB" id="10438362at2759"/>
<dbReference type="Proteomes" id="UP000059188">
    <property type="component" value="Unassembled WGS sequence"/>
</dbReference>
<reference evidence="2 3" key="1">
    <citation type="submission" date="2014-11" db="EMBL/GenBank/DDBJ databases">
        <authorList>
            <person name="Wibberg Daniel"/>
        </authorList>
    </citation>
    <scope>NUCLEOTIDE SEQUENCE [LARGE SCALE GENOMIC DNA]</scope>
    <source>
        <strain evidence="2">Rhizoctonia solani AG1-IB 7/3/14</strain>
    </source>
</reference>
<feature type="region of interest" description="Disordered" evidence="1">
    <location>
        <begin position="1"/>
        <end position="29"/>
    </location>
</feature>
<evidence type="ECO:0000313" key="2">
    <source>
        <dbReference type="EMBL" id="CEL53548.1"/>
    </source>
</evidence>
<name>A0A0B7FBI4_THACB</name>
<protein>
    <submittedName>
        <fullName evidence="2">Uncharacterized protein</fullName>
    </submittedName>
</protein>